<dbReference type="SUPFAM" id="SSF53448">
    <property type="entry name" value="Nucleotide-diphospho-sugar transferases"/>
    <property type="match status" value="1"/>
</dbReference>
<evidence type="ECO:0000313" key="3">
    <source>
        <dbReference type="Proteomes" id="UP000218702"/>
    </source>
</evidence>
<dbReference type="PANTHER" id="PTHR43685:SF11">
    <property type="entry name" value="GLYCOSYLTRANSFERASE TAGX-RELATED"/>
    <property type="match status" value="1"/>
</dbReference>
<keyword evidence="2" id="KW-0808">Transferase</keyword>
<sequence length="245" mass="28160">MKISVCMATYNGCKYVNDQISSILVQLRADDELIIVDDKSTDITLQIIDTFNDSRIKIFKNEVNLGVTKNFEKAINNATGNLIFLSDQDDVWLPNKVEKILEVFQKYPDITLVLSDAQIIDSEGQVTANSFFKLRGKFVADPLSNFIKNKYHGCTLAFRREMLEVFLPFPDDISMHDIWIGIVNGIYGKAFYIDEPLIQHRRHNSNTSVGIFSNLVILQMLKWRFALAKNIVNLLLKHRNRKIKT</sequence>
<dbReference type="GO" id="GO:0016740">
    <property type="term" value="F:transferase activity"/>
    <property type="evidence" value="ECO:0007669"/>
    <property type="project" value="UniProtKB-KW"/>
</dbReference>
<dbReference type="InterPro" id="IPR050834">
    <property type="entry name" value="Glycosyltransf_2"/>
</dbReference>
<accession>A0A1Z4V054</accession>
<proteinExistence type="predicted"/>
<dbReference type="OrthoDB" id="450387at2"/>
<dbReference type="EMBL" id="AP018316">
    <property type="protein sequence ID" value="BAZ84814.1"/>
    <property type="molecule type" value="Genomic_DNA"/>
</dbReference>
<dbReference type="Proteomes" id="UP000218702">
    <property type="component" value="Chromosome"/>
</dbReference>
<dbReference type="AlphaFoldDB" id="A0A1Z4V054"/>
<dbReference type="PANTHER" id="PTHR43685">
    <property type="entry name" value="GLYCOSYLTRANSFERASE"/>
    <property type="match status" value="1"/>
</dbReference>
<dbReference type="InterPro" id="IPR029044">
    <property type="entry name" value="Nucleotide-diphossugar_trans"/>
</dbReference>
<keyword evidence="3" id="KW-1185">Reference proteome</keyword>
<feature type="domain" description="Glycosyltransferase 2-like" evidence="1">
    <location>
        <begin position="4"/>
        <end position="164"/>
    </location>
</feature>
<organism evidence="2 3">
    <name type="scientific">Dolichospermum compactum NIES-806</name>
    <dbReference type="NCBI Taxonomy" id="1973481"/>
    <lineage>
        <taxon>Bacteria</taxon>
        <taxon>Bacillati</taxon>
        <taxon>Cyanobacteriota</taxon>
        <taxon>Cyanophyceae</taxon>
        <taxon>Nostocales</taxon>
        <taxon>Aphanizomenonaceae</taxon>
        <taxon>Dolichospermum</taxon>
        <taxon>Dolichospermum compactum</taxon>
    </lineage>
</organism>
<dbReference type="CDD" id="cd04196">
    <property type="entry name" value="GT_2_like_d"/>
    <property type="match status" value="1"/>
</dbReference>
<dbReference type="Gene3D" id="3.90.550.10">
    <property type="entry name" value="Spore Coat Polysaccharide Biosynthesis Protein SpsA, Chain A"/>
    <property type="match status" value="1"/>
</dbReference>
<dbReference type="KEGG" id="dcm:NIES806_10070"/>
<dbReference type="RefSeq" id="WP_096664774.1">
    <property type="nucleotide sequence ID" value="NZ_AP018316.1"/>
</dbReference>
<evidence type="ECO:0000259" key="1">
    <source>
        <dbReference type="Pfam" id="PF00535"/>
    </source>
</evidence>
<name>A0A1Z4V054_9CYAN</name>
<dbReference type="InterPro" id="IPR001173">
    <property type="entry name" value="Glyco_trans_2-like"/>
</dbReference>
<evidence type="ECO:0000313" key="2">
    <source>
        <dbReference type="EMBL" id="BAZ84814.1"/>
    </source>
</evidence>
<reference evidence="2 3" key="1">
    <citation type="submission" date="2017-06" db="EMBL/GenBank/DDBJ databases">
        <title>Genome sequencing of cyanobaciteial culture collection at National Institute for Environmental Studies (NIES).</title>
        <authorList>
            <person name="Hirose Y."/>
            <person name="Shimura Y."/>
            <person name="Fujisawa T."/>
            <person name="Nakamura Y."/>
            <person name="Kawachi M."/>
        </authorList>
    </citation>
    <scope>NUCLEOTIDE SEQUENCE [LARGE SCALE GENOMIC DNA]</scope>
    <source>
        <strain evidence="2 3">NIES-806</strain>
    </source>
</reference>
<dbReference type="Pfam" id="PF00535">
    <property type="entry name" value="Glycos_transf_2"/>
    <property type="match status" value="1"/>
</dbReference>
<gene>
    <name evidence="2" type="ORF">NIES806_10070</name>
</gene>
<protein>
    <submittedName>
        <fullName evidence="2">Family 2 glycosyl transferase</fullName>
    </submittedName>
</protein>